<dbReference type="GO" id="GO:0003747">
    <property type="term" value="F:translation release factor activity"/>
    <property type="evidence" value="ECO:0007669"/>
    <property type="project" value="InterPro"/>
</dbReference>
<evidence type="ECO:0000256" key="1">
    <source>
        <dbReference type="SAM" id="MobiDB-lite"/>
    </source>
</evidence>
<keyword evidence="4" id="KW-1185">Reference proteome</keyword>
<dbReference type="Pfam" id="PF00472">
    <property type="entry name" value="RF-1"/>
    <property type="match status" value="1"/>
</dbReference>
<dbReference type="RefSeq" id="WP_141166853.1">
    <property type="nucleotide sequence ID" value="NZ_VHLH01000015.1"/>
</dbReference>
<feature type="domain" description="Prokaryotic-type class I peptide chain release factors" evidence="2">
    <location>
        <begin position="14"/>
        <end position="140"/>
    </location>
</feature>
<dbReference type="GO" id="GO:0072344">
    <property type="term" value="P:rescue of stalled ribosome"/>
    <property type="evidence" value="ECO:0007669"/>
    <property type="project" value="TreeGrafter"/>
</dbReference>
<dbReference type="Proteomes" id="UP000320314">
    <property type="component" value="Unassembled WGS sequence"/>
</dbReference>
<reference evidence="3 4" key="1">
    <citation type="submission" date="2019-06" db="EMBL/GenBank/DDBJ databases">
        <authorList>
            <person name="Li M."/>
        </authorList>
    </citation>
    <scope>NUCLEOTIDE SEQUENCE [LARGE SCALE GENOMIC DNA]</scope>
    <source>
        <strain evidence="3 4">BGMRC6574</strain>
    </source>
</reference>
<feature type="region of interest" description="Disordered" evidence="1">
    <location>
        <begin position="101"/>
        <end position="144"/>
    </location>
</feature>
<dbReference type="GO" id="GO:0004045">
    <property type="term" value="F:peptidyl-tRNA hydrolase activity"/>
    <property type="evidence" value="ECO:0007669"/>
    <property type="project" value="UniProtKB-EC"/>
</dbReference>
<gene>
    <name evidence="3" type="ORF">FJU11_09690</name>
</gene>
<accession>A0A506U228</accession>
<dbReference type="AlphaFoldDB" id="A0A506U228"/>
<dbReference type="EC" id="3.1.1.29" evidence="3"/>
<comment type="caution">
    <text evidence="3">The sequence shown here is derived from an EMBL/GenBank/DDBJ whole genome shotgun (WGS) entry which is preliminary data.</text>
</comment>
<name>A0A506U228_9HYPH</name>
<organism evidence="3 4">
    <name type="scientific">Pararhizobium mangrovi</name>
    <dbReference type="NCBI Taxonomy" id="2590452"/>
    <lineage>
        <taxon>Bacteria</taxon>
        <taxon>Pseudomonadati</taxon>
        <taxon>Pseudomonadota</taxon>
        <taxon>Alphaproteobacteria</taxon>
        <taxon>Hyphomicrobiales</taxon>
        <taxon>Rhizobiaceae</taxon>
        <taxon>Rhizobium/Agrobacterium group</taxon>
        <taxon>Pararhizobium</taxon>
    </lineage>
</organism>
<evidence type="ECO:0000313" key="3">
    <source>
        <dbReference type="EMBL" id="TPW28422.1"/>
    </source>
</evidence>
<protein>
    <submittedName>
        <fullName evidence="3">Aminoacyl-tRNA hydrolase</fullName>
        <ecNumber evidence="3">3.1.1.29</ecNumber>
    </submittedName>
</protein>
<proteinExistence type="predicted"/>
<dbReference type="FunFam" id="3.30.160.20:FF:000046">
    <property type="entry name" value="Peptidyl-tRNA hydrolase ICT1"/>
    <property type="match status" value="1"/>
</dbReference>
<dbReference type="SUPFAM" id="SSF110916">
    <property type="entry name" value="Peptidyl-tRNA hydrolase domain-like"/>
    <property type="match status" value="1"/>
</dbReference>
<sequence>MAGEPLRVAGGIVVAGWELIEQFVQASGPGGQNVNKVASAVQLRMDVARSPSLPSRVKANTLRLAGRRATKDGAVVIEANRFRTQERNRQDARDRLAALIAEAAAPPPKPRRATRPSRGAVERRLKTKKARGDVKKKRGRVDRE</sequence>
<dbReference type="OrthoDB" id="9815709at2"/>
<evidence type="ECO:0000313" key="4">
    <source>
        <dbReference type="Proteomes" id="UP000320314"/>
    </source>
</evidence>
<dbReference type="PANTHER" id="PTHR47814">
    <property type="entry name" value="PEPTIDYL-TRNA HYDROLASE ARFB"/>
    <property type="match status" value="1"/>
</dbReference>
<evidence type="ECO:0000259" key="2">
    <source>
        <dbReference type="Pfam" id="PF00472"/>
    </source>
</evidence>
<dbReference type="GO" id="GO:0043022">
    <property type="term" value="F:ribosome binding"/>
    <property type="evidence" value="ECO:0007669"/>
    <property type="project" value="TreeGrafter"/>
</dbReference>
<feature type="compositionally biased region" description="Basic residues" evidence="1">
    <location>
        <begin position="125"/>
        <end position="144"/>
    </location>
</feature>
<dbReference type="NCBIfam" id="NF006718">
    <property type="entry name" value="PRK09256.1"/>
    <property type="match status" value="1"/>
</dbReference>
<dbReference type="PANTHER" id="PTHR47814:SF1">
    <property type="entry name" value="PEPTIDYL-TRNA HYDROLASE ARFB"/>
    <property type="match status" value="1"/>
</dbReference>
<dbReference type="Gene3D" id="3.30.160.20">
    <property type="match status" value="1"/>
</dbReference>
<dbReference type="EMBL" id="VHLH01000015">
    <property type="protein sequence ID" value="TPW28422.1"/>
    <property type="molecule type" value="Genomic_DNA"/>
</dbReference>
<dbReference type="InterPro" id="IPR000352">
    <property type="entry name" value="Pep_chain_release_fac_I"/>
</dbReference>
<keyword evidence="3" id="KW-0378">Hydrolase</keyword>